<gene>
    <name evidence="2" type="ORF">LOD99_3892</name>
</gene>
<dbReference type="EMBL" id="JAKMXF010000295">
    <property type="protein sequence ID" value="KAI6653056.1"/>
    <property type="molecule type" value="Genomic_DNA"/>
</dbReference>
<evidence type="ECO:0000313" key="3">
    <source>
        <dbReference type="Proteomes" id="UP001165289"/>
    </source>
</evidence>
<dbReference type="PANTHER" id="PTHR46060">
    <property type="entry name" value="MARINER MOS1 TRANSPOSASE-LIKE PROTEIN"/>
    <property type="match status" value="1"/>
</dbReference>
<proteinExistence type="predicted"/>
<reference evidence="2 3" key="1">
    <citation type="journal article" date="2023" name="BMC Biol.">
        <title>The compact genome of the sponge Oopsacas minuta (Hexactinellida) is lacking key metazoan core genes.</title>
        <authorList>
            <person name="Santini S."/>
            <person name="Schenkelaars Q."/>
            <person name="Jourda C."/>
            <person name="Duchesne M."/>
            <person name="Belahbib H."/>
            <person name="Rocher C."/>
            <person name="Selva M."/>
            <person name="Riesgo A."/>
            <person name="Vervoort M."/>
            <person name="Leys S.P."/>
            <person name="Kodjabachian L."/>
            <person name="Le Bivic A."/>
            <person name="Borchiellini C."/>
            <person name="Claverie J.M."/>
            <person name="Renard E."/>
        </authorList>
    </citation>
    <scope>NUCLEOTIDE SEQUENCE [LARGE SCALE GENOMIC DNA]</scope>
    <source>
        <strain evidence="2">SPO-2</strain>
    </source>
</reference>
<dbReference type="Proteomes" id="UP001165289">
    <property type="component" value="Unassembled WGS sequence"/>
</dbReference>
<dbReference type="InterPro" id="IPR036397">
    <property type="entry name" value="RNaseH_sf"/>
</dbReference>
<feature type="region of interest" description="Disordered" evidence="1">
    <location>
        <begin position="137"/>
        <end position="156"/>
    </location>
</feature>
<evidence type="ECO:0000256" key="1">
    <source>
        <dbReference type="SAM" id="MobiDB-lite"/>
    </source>
</evidence>
<dbReference type="InterPro" id="IPR052709">
    <property type="entry name" value="Transposase-MT_Hybrid"/>
</dbReference>
<evidence type="ECO:0000313" key="2">
    <source>
        <dbReference type="EMBL" id="KAI6653056.1"/>
    </source>
</evidence>
<sequence length="156" mass="17429">MEEKYITVNQLEQNMEISSGAIHTTLTTELGYRSICGKWVPHKLSENQRATASKFDKKYRKYCPKIGTRRLKILIDNASSNTAKLTKNFLDVEGLELLPHPPYSPDLAPCDFGYSPSLKSTSKVKILTHYNLSERACTSTSNPSPKKSTGMCLQVG</sequence>
<organism evidence="2 3">
    <name type="scientific">Oopsacas minuta</name>
    <dbReference type="NCBI Taxonomy" id="111878"/>
    <lineage>
        <taxon>Eukaryota</taxon>
        <taxon>Metazoa</taxon>
        <taxon>Porifera</taxon>
        <taxon>Hexactinellida</taxon>
        <taxon>Hexasterophora</taxon>
        <taxon>Lyssacinosida</taxon>
        <taxon>Leucopsacidae</taxon>
        <taxon>Oopsacas</taxon>
    </lineage>
</organism>
<dbReference type="AlphaFoldDB" id="A0AAV7JWJ7"/>
<name>A0AAV7JWJ7_9METZ</name>
<feature type="compositionally biased region" description="Low complexity" evidence="1">
    <location>
        <begin position="138"/>
        <end position="149"/>
    </location>
</feature>
<comment type="caution">
    <text evidence="2">The sequence shown here is derived from an EMBL/GenBank/DDBJ whole genome shotgun (WGS) entry which is preliminary data.</text>
</comment>
<keyword evidence="3" id="KW-1185">Reference proteome</keyword>
<accession>A0AAV7JWJ7</accession>
<dbReference type="PANTHER" id="PTHR46060:SF1">
    <property type="entry name" value="MARINER MOS1 TRANSPOSASE-LIKE PROTEIN"/>
    <property type="match status" value="1"/>
</dbReference>
<dbReference type="Gene3D" id="3.30.420.10">
    <property type="entry name" value="Ribonuclease H-like superfamily/Ribonuclease H"/>
    <property type="match status" value="1"/>
</dbReference>
<protein>
    <submittedName>
        <fullName evidence="2">Histone-lysine N-methyltransferase SETMAR</fullName>
    </submittedName>
</protein>
<dbReference type="GO" id="GO:0003676">
    <property type="term" value="F:nucleic acid binding"/>
    <property type="evidence" value="ECO:0007669"/>
    <property type="project" value="InterPro"/>
</dbReference>